<feature type="region of interest" description="Disordered" evidence="1">
    <location>
        <begin position="71"/>
        <end position="101"/>
    </location>
</feature>
<protein>
    <submittedName>
        <fullName evidence="2">Uncharacterized protein</fullName>
    </submittedName>
</protein>
<accession>A0A6A4S0L1</accession>
<evidence type="ECO:0000313" key="2">
    <source>
        <dbReference type="EMBL" id="KAF0024064.1"/>
    </source>
</evidence>
<dbReference type="EMBL" id="VEVO01000022">
    <property type="protein sequence ID" value="KAF0024064.1"/>
    <property type="molecule type" value="Genomic_DNA"/>
</dbReference>
<sequence length="152" mass="17493">MSGGEPSRIKTQMIEPVGSRDSFFFIEHKLPAQPRDVITQRHRKKTNNRSVIDIQSSTDLQIDSRSLFVRVTEEDDEDEDDGDEDDEDDEDEDDDLSSGNCARLSVEPDSRLFSPRFVLSVSLSTTELMIKFYWIRTDTLIQKVLILSRHQA</sequence>
<dbReference type="Proteomes" id="UP000438429">
    <property type="component" value="Unassembled WGS sequence"/>
</dbReference>
<organism evidence="2 3">
    <name type="scientific">Scophthalmus maximus</name>
    <name type="common">Turbot</name>
    <name type="synonym">Psetta maxima</name>
    <dbReference type="NCBI Taxonomy" id="52904"/>
    <lineage>
        <taxon>Eukaryota</taxon>
        <taxon>Metazoa</taxon>
        <taxon>Chordata</taxon>
        <taxon>Craniata</taxon>
        <taxon>Vertebrata</taxon>
        <taxon>Euteleostomi</taxon>
        <taxon>Actinopterygii</taxon>
        <taxon>Neopterygii</taxon>
        <taxon>Teleostei</taxon>
        <taxon>Neoteleostei</taxon>
        <taxon>Acanthomorphata</taxon>
        <taxon>Carangaria</taxon>
        <taxon>Pleuronectiformes</taxon>
        <taxon>Pleuronectoidei</taxon>
        <taxon>Scophthalmidae</taxon>
        <taxon>Scophthalmus</taxon>
    </lineage>
</organism>
<gene>
    <name evidence="2" type="ORF">F2P81_024694</name>
</gene>
<evidence type="ECO:0000256" key="1">
    <source>
        <dbReference type="SAM" id="MobiDB-lite"/>
    </source>
</evidence>
<comment type="caution">
    <text evidence="2">The sequence shown here is derived from an EMBL/GenBank/DDBJ whole genome shotgun (WGS) entry which is preliminary data.</text>
</comment>
<proteinExistence type="predicted"/>
<feature type="compositionally biased region" description="Acidic residues" evidence="1">
    <location>
        <begin position="73"/>
        <end position="96"/>
    </location>
</feature>
<dbReference type="AlphaFoldDB" id="A0A6A4S0L1"/>
<name>A0A6A4S0L1_SCOMX</name>
<evidence type="ECO:0000313" key="3">
    <source>
        <dbReference type="Proteomes" id="UP000438429"/>
    </source>
</evidence>
<reference evidence="2 3" key="1">
    <citation type="submission" date="2019-06" db="EMBL/GenBank/DDBJ databases">
        <title>Draft genomes of female and male turbot (Scophthalmus maximus).</title>
        <authorList>
            <person name="Xu H."/>
            <person name="Xu X.-W."/>
            <person name="Shao C."/>
            <person name="Chen S."/>
        </authorList>
    </citation>
    <scope>NUCLEOTIDE SEQUENCE [LARGE SCALE GENOMIC DNA]</scope>
    <source>
        <strain evidence="2">Ysfricsl-2016a</strain>
        <tissue evidence="2">Blood</tissue>
    </source>
</reference>